<feature type="binding site" evidence="3">
    <location>
        <position position="84"/>
    </location>
    <ligand>
        <name>Mn(2+)</name>
        <dbReference type="ChEBI" id="CHEBI:29035"/>
        <label>1</label>
    </ligand>
</feature>
<sequence>MDADFGKSLALEKLRLFDLGDVVFRPTEDNIGTLGKRVAYLIRNITDRGAFPVILGGDHTLARYSIQALSHRYAKIGVLQFDAHTDLYSAGAACDGQLNHANVMHWVRRMPHVQRLWQIGIRDVFHQPTDGFALHEAPRIHTLSAYEAATAGYERMYAALDTDIPYFISFDADVLAGSEPPDTATPVLGGLNFYSIMSCFEYLFSHHRIIGMEFVEIGDAAQGAHGASAVAARLISRFLFSLRQTTAIGQGLYIPNDNVNSCL</sequence>
<dbReference type="Gene3D" id="3.40.800.10">
    <property type="entry name" value="Ureohydrolase domain"/>
    <property type="match status" value="1"/>
</dbReference>
<dbReference type="PROSITE" id="PS51409">
    <property type="entry name" value="ARGINASE_2"/>
    <property type="match status" value="1"/>
</dbReference>
<organism evidence="5">
    <name type="scientific">Acerihabitans sp. KWT182</name>
    <dbReference type="NCBI Taxonomy" id="3157919"/>
    <lineage>
        <taxon>Bacteria</taxon>
        <taxon>Pseudomonadati</taxon>
        <taxon>Pseudomonadota</taxon>
        <taxon>Gammaproteobacteria</taxon>
        <taxon>Enterobacterales</taxon>
        <taxon>Pectobacteriaceae</taxon>
        <taxon>Acerihabitans</taxon>
    </lineage>
</organism>
<feature type="binding site" evidence="3">
    <location>
        <position position="86"/>
    </location>
    <ligand>
        <name>Mn(2+)</name>
        <dbReference type="ChEBI" id="CHEBI:29035"/>
        <label>1</label>
    </ligand>
</feature>
<dbReference type="PIRSF" id="PIRSF036979">
    <property type="entry name" value="Arginase"/>
    <property type="match status" value="1"/>
</dbReference>
<comment type="cofactor">
    <cofactor evidence="3">
        <name>Mn(2+)</name>
        <dbReference type="ChEBI" id="CHEBI:29035"/>
    </cofactor>
    <text evidence="3">Binds 2 manganese ions per subunit.</text>
</comment>
<dbReference type="PANTHER" id="PTHR11358">
    <property type="entry name" value="ARGINASE/AGMATINASE"/>
    <property type="match status" value="1"/>
</dbReference>
<feature type="binding site" evidence="3">
    <location>
        <position position="171"/>
    </location>
    <ligand>
        <name>Mn(2+)</name>
        <dbReference type="ChEBI" id="CHEBI:29035"/>
        <label>1</label>
    </ligand>
</feature>
<protein>
    <submittedName>
        <fullName evidence="5">Arginase family protein</fullName>
    </submittedName>
</protein>
<feature type="binding site" evidence="3">
    <location>
        <position position="173"/>
    </location>
    <ligand>
        <name>Mn(2+)</name>
        <dbReference type="ChEBI" id="CHEBI:29035"/>
        <label>1</label>
    </ligand>
</feature>
<dbReference type="AlphaFoldDB" id="A0AAU7QFW3"/>
<dbReference type="GO" id="GO:0008783">
    <property type="term" value="F:agmatinase activity"/>
    <property type="evidence" value="ECO:0007669"/>
    <property type="project" value="TreeGrafter"/>
</dbReference>
<name>A0AAU7QFW3_9GAMM</name>
<reference evidence="5" key="1">
    <citation type="submission" date="2024-06" db="EMBL/GenBank/DDBJ databases">
        <authorList>
            <person name="Coelho C."/>
            <person name="Bento M."/>
            <person name="Garcia E."/>
            <person name="Camelo A."/>
            <person name="Brandao I."/>
            <person name="Espirito Santo C."/>
            <person name="Trovao J."/>
            <person name="Verissimo A."/>
            <person name="Costa J."/>
            <person name="Tiago I."/>
        </authorList>
    </citation>
    <scope>NUCLEOTIDE SEQUENCE</scope>
    <source>
        <strain evidence="5">KWT182</strain>
    </source>
</reference>
<dbReference type="EMBL" id="CP157947">
    <property type="protein sequence ID" value="XBS71532.1"/>
    <property type="molecule type" value="Genomic_DNA"/>
</dbReference>
<feature type="binding site" evidence="3">
    <location>
        <position position="82"/>
    </location>
    <ligand>
        <name>Mn(2+)</name>
        <dbReference type="ChEBI" id="CHEBI:29035"/>
        <label>1</label>
    </ligand>
</feature>
<evidence type="ECO:0000256" key="3">
    <source>
        <dbReference type="PIRSR" id="PIRSR036979-1"/>
    </source>
</evidence>
<keyword evidence="3" id="KW-0464">Manganese</keyword>
<evidence type="ECO:0000313" key="5">
    <source>
        <dbReference type="EMBL" id="XBS71532.1"/>
    </source>
</evidence>
<gene>
    <name evidence="5" type="ORF">ABK905_11760</name>
</gene>
<evidence type="ECO:0000256" key="1">
    <source>
        <dbReference type="ARBA" id="ARBA00022723"/>
    </source>
</evidence>
<comment type="similarity">
    <text evidence="4">Belongs to the arginase family.</text>
</comment>
<dbReference type="InterPro" id="IPR023696">
    <property type="entry name" value="Ureohydrolase_dom_sf"/>
</dbReference>
<dbReference type="SUPFAM" id="SSF52768">
    <property type="entry name" value="Arginase/deacetylase"/>
    <property type="match status" value="1"/>
</dbReference>
<evidence type="ECO:0000256" key="4">
    <source>
        <dbReference type="PROSITE-ProRule" id="PRU00742"/>
    </source>
</evidence>
<proteinExistence type="inferred from homology"/>
<dbReference type="GO" id="GO:0046872">
    <property type="term" value="F:metal ion binding"/>
    <property type="evidence" value="ECO:0007669"/>
    <property type="project" value="UniProtKB-KW"/>
</dbReference>
<dbReference type="Pfam" id="PF00491">
    <property type="entry name" value="Arginase"/>
    <property type="match status" value="1"/>
</dbReference>
<accession>A0AAU7QFW3</accession>
<keyword evidence="1 3" id="KW-0479">Metal-binding</keyword>
<dbReference type="InterPro" id="IPR006035">
    <property type="entry name" value="Ureohydrolase"/>
</dbReference>
<keyword evidence="2" id="KW-0378">Hydrolase</keyword>
<dbReference type="PANTHER" id="PTHR11358:SF26">
    <property type="entry name" value="GUANIDINO ACID HYDROLASE, MITOCHONDRIAL"/>
    <property type="match status" value="1"/>
</dbReference>
<dbReference type="GO" id="GO:0033389">
    <property type="term" value="P:putrescine biosynthetic process from arginine, via agmatine"/>
    <property type="evidence" value="ECO:0007669"/>
    <property type="project" value="TreeGrafter"/>
</dbReference>
<evidence type="ECO:0000256" key="2">
    <source>
        <dbReference type="ARBA" id="ARBA00022801"/>
    </source>
</evidence>
<feature type="binding site" evidence="3">
    <location>
        <position position="59"/>
    </location>
    <ligand>
        <name>Mn(2+)</name>
        <dbReference type="ChEBI" id="CHEBI:29035"/>
        <label>1</label>
    </ligand>
</feature>